<dbReference type="Pfam" id="PF06722">
    <property type="entry name" value="EryCIII-like_C"/>
    <property type="match status" value="1"/>
</dbReference>
<dbReference type="GO" id="GO:0017000">
    <property type="term" value="P:antibiotic biosynthetic process"/>
    <property type="evidence" value="ECO:0007669"/>
    <property type="project" value="UniProtKB-ARBA"/>
</dbReference>
<feature type="domain" description="Erythromycin biosynthesis protein CIII-like N-terminal" evidence="5">
    <location>
        <begin position="22"/>
        <end position="241"/>
    </location>
</feature>
<dbReference type="Gene3D" id="3.40.50.2000">
    <property type="entry name" value="Glycogen Phosphorylase B"/>
    <property type="match status" value="2"/>
</dbReference>
<organism evidence="6 7">
    <name type="scientific">Actinocrispum wychmicini</name>
    <dbReference type="NCBI Taxonomy" id="1213861"/>
    <lineage>
        <taxon>Bacteria</taxon>
        <taxon>Bacillati</taxon>
        <taxon>Actinomycetota</taxon>
        <taxon>Actinomycetes</taxon>
        <taxon>Pseudonocardiales</taxon>
        <taxon>Pseudonocardiaceae</taxon>
        <taxon>Actinocrispum</taxon>
    </lineage>
</organism>
<dbReference type="GO" id="GO:0008194">
    <property type="term" value="F:UDP-glycosyltransferase activity"/>
    <property type="evidence" value="ECO:0007669"/>
    <property type="project" value="InterPro"/>
</dbReference>
<evidence type="ECO:0000256" key="2">
    <source>
        <dbReference type="ARBA" id="ARBA00022676"/>
    </source>
</evidence>
<proteinExistence type="inferred from homology"/>
<dbReference type="SUPFAM" id="SSF53756">
    <property type="entry name" value="UDP-Glycosyltransferase/glycogen phosphorylase"/>
    <property type="match status" value="1"/>
</dbReference>
<protein>
    <submittedName>
        <fullName evidence="6">Glycosyltransferase</fullName>
    </submittedName>
</protein>
<comment type="caution">
    <text evidence="6">The sequence shown here is derived from an EMBL/GenBank/DDBJ whole genome shotgun (WGS) entry which is preliminary data.</text>
</comment>
<reference evidence="6 7" key="1">
    <citation type="submission" date="2019-03" db="EMBL/GenBank/DDBJ databases">
        <title>Genomic Encyclopedia of Type Strains, Phase IV (KMG-IV): sequencing the most valuable type-strain genomes for metagenomic binning, comparative biology and taxonomic classification.</title>
        <authorList>
            <person name="Goeker M."/>
        </authorList>
    </citation>
    <scope>NUCLEOTIDE SEQUENCE [LARGE SCALE GENOMIC DNA]</scope>
    <source>
        <strain evidence="6 7">DSM 45934</strain>
    </source>
</reference>
<keyword evidence="2" id="KW-0328">Glycosyltransferase</keyword>
<dbReference type="OrthoDB" id="5488434at2"/>
<dbReference type="RefSeq" id="WP_132125757.1">
    <property type="nucleotide sequence ID" value="NZ_SLWS01000018.1"/>
</dbReference>
<dbReference type="AlphaFoldDB" id="A0A4R2IQG0"/>
<feature type="domain" description="Erythromycin biosynthesis protein CIII-like C-terminal" evidence="4">
    <location>
        <begin position="261"/>
        <end position="408"/>
    </location>
</feature>
<dbReference type="InterPro" id="IPR010610">
    <property type="entry name" value="EryCIII-like_C"/>
</dbReference>
<comment type="similarity">
    <text evidence="1">Belongs to the glycosyltransferase 28 family.</text>
</comment>
<name>A0A4R2IQG0_9PSEU</name>
<evidence type="ECO:0000259" key="5">
    <source>
        <dbReference type="Pfam" id="PF21036"/>
    </source>
</evidence>
<evidence type="ECO:0000313" key="6">
    <source>
        <dbReference type="EMBL" id="TCO46626.1"/>
    </source>
</evidence>
<dbReference type="GO" id="GO:0016758">
    <property type="term" value="F:hexosyltransferase activity"/>
    <property type="evidence" value="ECO:0007669"/>
    <property type="project" value="UniProtKB-ARBA"/>
</dbReference>
<evidence type="ECO:0000259" key="4">
    <source>
        <dbReference type="Pfam" id="PF06722"/>
    </source>
</evidence>
<dbReference type="Pfam" id="PF21036">
    <property type="entry name" value="EryCIII-like_N"/>
    <property type="match status" value="1"/>
</dbReference>
<accession>A0A4R2IQG0</accession>
<dbReference type="PANTHER" id="PTHR48050:SF13">
    <property type="entry name" value="STEROL 3-BETA-GLUCOSYLTRANSFERASE UGT80A2"/>
    <property type="match status" value="1"/>
</dbReference>
<gene>
    <name evidence="6" type="ORF">EV192_11821</name>
</gene>
<dbReference type="InterPro" id="IPR048284">
    <property type="entry name" value="EryCIII-like_N"/>
</dbReference>
<evidence type="ECO:0000313" key="7">
    <source>
        <dbReference type="Proteomes" id="UP000295680"/>
    </source>
</evidence>
<keyword evidence="3 6" id="KW-0808">Transferase</keyword>
<dbReference type="EMBL" id="SLWS01000018">
    <property type="protein sequence ID" value="TCO46626.1"/>
    <property type="molecule type" value="Genomic_DNA"/>
</dbReference>
<dbReference type="InterPro" id="IPR002213">
    <property type="entry name" value="UDP_glucos_trans"/>
</dbReference>
<keyword evidence="7" id="KW-1185">Reference proteome</keyword>
<dbReference type="CDD" id="cd03784">
    <property type="entry name" value="GT1_Gtf-like"/>
    <property type="match status" value="1"/>
</dbReference>
<dbReference type="InterPro" id="IPR050426">
    <property type="entry name" value="Glycosyltransferase_28"/>
</dbReference>
<dbReference type="PANTHER" id="PTHR48050">
    <property type="entry name" value="STEROL 3-BETA-GLUCOSYLTRANSFERASE"/>
    <property type="match status" value="1"/>
</dbReference>
<dbReference type="Proteomes" id="UP000295680">
    <property type="component" value="Unassembled WGS sequence"/>
</dbReference>
<sequence>MRVLVTSNNARQHLYPMVPLAWACRAAGHSVQVAAAPGMAGAMREVGLPAVVVGKDVPPPAVTVKGLTARFHSHARFPADWPMVMHLLTDDQRDLLEHLGRNAARGARAIVDDLVAYAREWRPDIVVYDVAGFAGAVTAAALGVPGVRHLTGYGLRPMENRPLPSPSPEPLPEYADLFRRFGVPVVAPALTIDPSPPSLRIAVPEPWREMRYVPYNGPGEVPAWLPEWLRMSHRRVCVTWGYGVVRTLLALGPAALDPLRDTLDALGGMDLDIVLATTREQLDLLGELPPNIRRAVSVPLQYLLPYCDLIVHQAGDGTALTAAALGVPQLAITNKPDQALTSDRLAAVGAGLHLRYQDLRDDRARQDVIRSAADKLLSAGRHRQAARRLRHQIEQQPTPADVVPALEAVA</sequence>
<evidence type="ECO:0000256" key="1">
    <source>
        <dbReference type="ARBA" id="ARBA00006962"/>
    </source>
</evidence>
<evidence type="ECO:0000256" key="3">
    <source>
        <dbReference type="ARBA" id="ARBA00022679"/>
    </source>
</evidence>